<dbReference type="Pfam" id="PF07729">
    <property type="entry name" value="FCD"/>
    <property type="match status" value="1"/>
</dbReference>
<keyword evidence="2" id="KW-0238">DNA-binding</keyword>
<dbReference type="InterPro" id="IPR008920">
    <property type="entry name" value="TF_FadR/GntR_C"/>
</dbReference>
<sequence length="217" mass="24905">MDKNQKIKKIIRPSLRDQVYEGLKSAIMTLEFQPGERLHDHQLAEDFGVSRTPVREALKRLEDEGLVESSPGSSTKVAPLYSEEAKHTFVVVAALQALAARLAFPFIGEEEIKELSDANKNFKYRMRERDARGAIEEDYRFHNVFVRASKNPEIEKMLARLIGNVYRLELSKFSSVEGESSYRDHQEIIEAVQKGEKEKVEKLVEKNWLTLGDKLAR</sequence>
<dbReference type="PRINTS" id="PR00033">
    <property type="entry name" value="HTHASNC"/>
</dbReference>
<evidence type="ECO:0000256" key="2">
    <source>
        <dbReference type="ARBA" id="ARBA00023125"/>
    </source>
</evidence>
<name>A0A1I5YVE6_9BACI</name>
<proteinExistence type="predicted"/>
<dbReference type="Gene3D" id="1.20.120.530">
    <property type="entry name" value="GntR ligand-binding domain-like"/>
    <property type="match status" value="1"/>
</dbReference>
<evidence type="ECO:0000259" key="4">
    <source>
        <dbReference type="PROSITE" id="PS50949"/>
    </source>
</evidence>
<dbReference type="Gene3D" id="1.10.10.10">
    <property type="entry name" value="Winged helix-like DNA-binding domain superfamily/Winged helix DNA-binding domain"/>
    <property type="match status" value="1"/>
</dbReference>
<comment type="caution">
    <text evidence="5">The sequence shown here is derived from an EMBL/GenBank/DDBJ whole genome shotgun (WGS) entry which is preliminary data.</text>
</comment>
<dbReference type="PANTHER" id="PTHR43537">
    <property type="entry name" value="TRANSCRIPTIONAL REGULATOR, GNTR FAMILY"/>
    <property type="match status" value="1"/>
</dbReference>
<dbReference type="InterPro" id="IPR011711">
    <property type="entry name" value="GntR_C"/>
</dbReference>
<gene>
    <name evidence="5" type="ORF">SAMN02745910_01601</name>
</gene>
<dbReference type="PANTHER" id="PTHR43537:SF24">
    <property type="entry name" value="GLUCONATE OPERON TRANSCRIPTIONAL REPRESSOR"/>
    <property type="match status" value="1"/>
</dbReference>
<reference evidence="5 6" key="1">
    <citation type="submission" date="2016-10" db="EMBL/GenBank/DDBJ databases">
        <authorList>
            <person name="Varghese N."/>
            <person name="Submissions S."/>
        </authorList>
    </citation>
    <scope>NUCLEOTIDE SEQUENCE [LARGE SCALE GENOMIC DNA]</scope>
    <source>
        <strain evidence="5 6">DSM 13796</strain>
    </source>
</reference>
<dbReference type="SMART" id="SM00345">
    <property type="entry name" value="HTH_GNTR"/>
    <property type="match status" value="1"/>
</dbReference>
<evidence type="ECO:0000313" key="5">
    <source>
        <dbReference type="EMBL" id="SFQ48248.1"/>
    </source>
</evidence>
<evidence type="ECO:0000313" key="6">
    <source>
        <dbReference type="Proteomes" id="UP000182762"/>
    </source>
</evidence>
<dbReference type="RefSeq" id="WP_061805174.1">
    <property type="nucleotide sequence ID" value="NZ_FOXX01000003.1"/>
</dbReference>
<keyword evidence="6" id="KW-1185">Reference proteome</keyword>
<dbReference type="GeneID" id="93710301"/>
<dbReference type="EMBL" id="FOXX01000003">
    <property type="protein sequence ID" value="SFQ48248.1"/>
    <property type="molecule type" value="Genomic_DNA"/>
</dbReference>
<evidence type="ECO:0000256" key="3">
    <source>
        <dbReference type="ARBA" id="ARBA00023163"/>
    </source>
</evidence>
<dbReference type="SMART" id="SM00895">
    <property type="entry name" value="FCD"/>
    <property type="match status" value="1"/>
</dbReference>
<dbReference type="Proteomes" id="UP000182762">
    <property type="component" value="Unassembled WGS sequence"/>
</dbReference>
<dbReference type="SUPFAM" id="SSF48008">
    <property type="entry name" value="GntR ligand-binding domain-like"/>
    <property type="match status" value="1"/>
</dbReference>
<dbReference type="CDD" id="cd07377">
    <property type="entry name" value="WHTH_GntR"/>
    <property type="match status" value="1"/>
</dbReference>
<dbReference type="InterPro" id="IPR000485">
    <property type="entry name" value="AsnC-type_HTH_dom"/>
</dbReference>
<dbReference type="InterPro" id="IPR000524">
    <property type="entry name" value="Tscrpt_reg_HTH_GntR"/>
</dbReference>
<dbReference type="PROSITE" id="PS50949">
    <property type="entry name" value="HTH_GNTR"/>
    <property type="match status" value="1"/>
</dbReference>
<dbReference type="Pfam" id="PF00392">
    <property type="entry name" value="GntR"/>
    <property type="match status" value="1"/>
</dbReference>
<dbReference type="InterPro" id="IPR036390">
    <property type="entry name" value="WH_DNA-bd_sf"/>
</dbReference>
<feature type="domain" description="HTH gntR-type" evidence="4">
    <location>
        <begin position="13"/>
        <end position="80"/>
    </location>
</feature>
<dbReference type="InterPro" id="IPR036388">
    <property type="entry name" value="WH-like_DNA-bd_sf"/>
</dbReference>
<keyword evidence="1" id="KW-0805">Transcription regulation</keyword>
<protein>
    <submittedName>
        <fullName evidence="5">Transcriptional regulator, GntR family</fullName>
    </submittedName>
</protein>
<dbReference type="PRINTS" id="PR00035">
    <property type="entry name" value="HTHGNTR"/>
</dbReference>
<accession>A0A1I5YVE6</accession>
<dbReference type="SUPFAM" id="SSF46785">
    <property type="entry name" value="Winged helix' DNA-binding domain"/>
    <property type="match status" value="1"/>
</dbReference>
<evidence type="ECO:0000256" key="1">
    <source>
        <dbReference type="ARBA" id="ARBA00023015"/>
    </source>
</evidence>
<keyword evidence="3" id="KW-0804">Transcription</keyword>
<organism evidence="5 6">
    <name type="scientific">Priestia endophytica DSM 13796</name>
    <dbReference type="NCBI Taxonomy" id="1121089"/>
    <lineage>
        <taxon>Bacteria</taxon>
        <taxon>Bacillati</taxon>
        <taxon>Bacillota</taxon>
        <taxon>Bacilli</taxon>
        <taxon>Bacillales</taxon>
        <taxon>Bacillaceae</taxon>
        <taxon>Priestia</taxon>
    </lineage>
</organism>